<dbReference type="EMBL" id="GDJX01021268">
    <property type="protein sequence ID" value="JAT46668.1"/>
    <property type="molecule type" value="Transcribed_RNA"/>
</dbReference>
<protein>
    <submittedName>
        <fullName evidence="2">L-seryl-tRNA(Sec) selenium transferase</fullName>
    </submittedName>
</protein>
<accession>A0A1D1XWA2</accession>
<gene>
    <name evidence="2" type="primary">selA_3</name>
    <name evidence="2" type="ORF">g.140345</name>
</gene>
<reference evidence="2" key="1">
    <citation type="submission" date="2015-07" db="EMBL/GenBank/DDBJ databases">
        <title>Transcriptome Assembly of Anthurium amnicola.</title>
        <authorList>
            <person name="Suzuki J."/>
        </authorList>
    </citation>
    <scope>NUCLEOTIDE SEQUENCE</scope>
</reference>
<evidence type="ECO:0000313" key="2">
    <source>
        <dbReference type="EMBL" id="JAT46668.1"/>
    </source>
</evidence>
<dbReference type="GO" id="GO:0016740">
    <property type="term" value="F:transferase activity"/>
    <property type="evidence" value="ECO:0007669"/>
    <property type="project" value="UniProtKB-KW"/>
</dbReference>
<keyword evidence="2" id="KW-0808">Transferase</keyword>
<dbReference type="AlphaFoldDB" id="A0A1D1XWA2"/>
<evidence type="ECO:0000256" key="1">
    <source>
        <dbReference type="SAM" id="MobiDB-lite"/>
    </source>
</evidence>
<feature type="non-terminal residue" evidence="2">
    <location>
        <position position="198"/>
    </location>
</feature>
<sequence length="198" mass="21343">DGTVLNAKVINLQKKWKDICQRLHRGSQLLQTGIFQMGSETLPHVIDLPCVVDKESPGNQTNRNIGGSQGENFQGYVFPASVSLQKISSVSRSISMPVVSEFVSGDVPSKLQSRPSKSEQHRRNDFRSHSGGPSDLAAPDEHTSSSSVISVSTDLILGTVHASLSVEEKSMVHPHTETLCELPGCLASENVDLINGNV</sequence>
<feature type="compositionally biased region" description="Basic and acidic residues" evidence="1">
    <location>
        <begin position="116"/>
        <end position="128"/>
    </location>
</feature>
<feature type="non-terminal residue" evidence="2">
    <location>
        <position position="1"/>
    </location>
</feature>
<organism evidence="2">
    <name type="scientific">Anthurium amnicola</name>
    <dbReference type="NCBI Taxonomy" id="1678845"/>
    <lineage>
        <taxon>Eukaryota</taxon>
        <taxon>Viridiplantae</taxon>
        <taxon>Streptophyta</taxon>
        <taxon>Embryophyta</taxon>
        <taxon>Tracheophyta</taxon>
        <taxon>Spermatophyta</taxon>
        <taxon>Magnoliopsida</taxon>
        <taxon>Liliopsida</taxon>
        <taxon>Araceae</taxon>
        <taxon>Pothoideae</taxon>
        <taxon>Potheae</taxon>
        <taxon>Anthurium</taxon>
    </lineage>
</organism>
<name>A0A1D1XWA2_9ARAE</name>
<proteinExistence type="predicted"/>
<feature type="region of interest" description="Disordered" evidence="1">
    <location>
        <begin position="105"/>
        <end position="145"/>
    </location>
</feature>